<dbReference type="SUPFAM" id="SSF58104">
    <property type="entry name" value="Methyl-accepting chemotaxis protein (MCP) signaling domain"/>
    <property type="match status" value="1"/>
</dbReference>
<dbReference type="GO" id="GO:0006935">
    <property type="term" value="P:chemotaxis"/>
    <property type="evidence" value="ECO:0007669"/>
    <property type="project" value="UniProtKB-ARBA"/>
</dbReference>
<feature type="transmembrane region" description="Helical" evidence="5">
    <location>
        <begin position="6"/>
        <end position="33"/>
    </location>
</feature>
<dbReference type="AlphaFoldDB" id="A0A1A8TPR4"/>
<dbReference type="SMART" id="SM00283">
    <property type="entry name" value="MA"/>
    <property type="match status" value="1"/>
</dbReference>
<gene>
    <name evidence="7" type="primary">mcp4_3</name>
    <name evidence="7" type="ORF">MSP8886_03358</name>
</gene>
<dbReference type="Proteomes" id="UP000092544">
    <property type="component" value="Unassembled WGS sequence"/>
</dbReference>
<organism evidence="7 8">
    <name type="scientific">Marinomonas spartinae</name>
    <dbReference type="NCBI Taxonomy" id="1792290"/>
    <lineage>
        <taxon>Bacteria</taxon>
        <taxon>Pseudomonadati</taxon>
        <taxon>Pseudomonadota</taxon>
        <taxon>Gammaproteobacteria</taxon>
        <taxon>Oceanospirillales</taxon>
        <taxon>Oceanospirillaceae</taxon>
        <taxon>Marinomonas</taxon>
    </lineage>
</organism>
<dbReference type="PANTHER" id="PTHR32089:SF41">
    <property type="entry name" value="METHYL-ACCEPTING CHEMOTAXIS PROTEIN"/>
    <property type="match status" value="1"/>
</dbReference>
<comment type="subcellular location">
    <subcellularLocation>
        <location evidence="1">Membrane</location>
    </subcellularLocation>
</comment>
<dbReference type="GO" id="GO:0007165">
    <property type="term" value="P:signal transduction"/>
    <property type="evidence" value="ECO:0007669"/>
    <property type="project" value="UniProtKB-KW"/>
</dbReference>
<dbReference type="Gene3D" id="1.10.287.950">
    <property type="entry name" value="Methyl-accepting chemotaxis protein"/>
    <property type="match status" value="1"/>
</dbReference>
<accession>A0A1A8TPR4</accession>
<evidence type="ECO:0000256" key="2">
    <source>
        <dbReference type="ARBA" id="ARBA00023224"/>
    </source>
</evidence>
<dbReference type="STRING" id="1792290.MSP8886_03358"/>
<keyword evidence="2 3" id="KW-0807">Transducer</keyword>
<keyword evidence="5" id="KW-1133">Transmembrane helix</keyword>
<evidence type="ECO:0000259" key="6">
    <source>
        <dbReference type="PROSITE" id="PS50111"/>
    </source>
</evidence>
<keyword evidence="5" id="KW-0812">Transmembrane</keyword>
<evidence type="ECO:0000313" key="8">
    <source>
        <dbReference type="Proteomes" id="UP000092544"/>
    </source>
</evidence>
<dbReference type="Pfam" id="PF00015">
    <property type="entry name" value="MCPsignal"/>
    <property type="match status" value="1"/>
</dbReference>
<name>A0A1A8TPR4_9GAMM</name>
<evidence type="ECO:0000256" key="4">
    <source>
        <dbReference type="SAM" id="MobiDB-lite"/>
    </source>
</evidence>
<keyword evidence="5" id="KW-0472">Membrane</keyword>
<dbReference type="InterPro" id="IPR004089">
    <property type="entry name" value="MCPsignal_dom"/>
</dbReference>
<evidence type="ECO:0000256" key="3">
    <source>
        <dbReference type="PROSITE-ProRule" id="PRU00284"/>
    </source>
</evidence>
<dbReference type="PANTHER" id="PTHR32089">
    <property type="entry name" value="METHYL-ACCEPTING CHEMOTAXIS PROTEIN MCPB"/>
    <property type="match status" value="1"/>
</dbReference>
<feature type="domain" description="Methyl-accepting transducer" evidence="6">
    <location>
        <begin position="145"/>
        <end position="325"/>
    </location>
</feature>
<dbReference type="RefSeq" id="WP_067018482.1">
    <property type="nucleotide sequence ID" value="NZ_FLOB01000009.1"/>
</dbReference>
<evidence type="ECO:0000256" key="5">
    <source>
        <dbReference type="SAM" id="Phobius"/>
    </source>
</evidence>
<sequence>MKKTLWLYFFLLVICCSLFVFVAPLAGFVVLAVGSGVVMVFSRNHVVATGQSVSSNEEKTDKKPVVDMEKVQEHLFQNELIPLLHSCDDDLSNVLKTQSDAVALLTESFRDIDNLVTVQSGYIGELVKDGVEGDDTYSNAMKAFANRTSKTIDRFISSTVDMSASSMELLKQVHSINEQMPEIAKALKDIDDIAAQTNLLALNAAIEAARAGEAGRGFAVVADEVRSLSNRSTGFSEAIQSRINNIQTQVTELSVSMEKVAAHDVTYIMESKKEMNVALDRIVKKAHSDARVTSELESLAGTLEQAIHQATRGLQFDDINSQNILFVMETLKFIEDNLQAFNGGSAEEIENILLERLTLLNQRKEQRHNPVSQEGVESGDVELF</sequence>
<dbReference type="PROSITE" id="PS50111">
    <property type="entry name" value="CHEMOTAXIS_TRANSDUC_2"/>
    <property type="match status" value="1"/>
</dbReference>
<proteinExistence type="predicted"/>
<dbReference type="GO" id="GO:0016020">
    <property type="term" value="C:membrane"/>
    <property type="evidence" value="ECO:0007669"/>
    <property type="project" value="UniProtKB-SubCell"/>
</dbReference>
<evidence type="ECO:0000313" key="7">
    <source>
        <dbReference type="EMBL" id="SBS35357.1"/>
    </source>
</evidence>
<reference evidence="7 8" key="1">
    <citation type="submission" date="2016-06" db="EMBL/GenBank/DDBJ databases">
        <authorList>
            <person name="Kjaerup R.B."/>
            <person name="Dalgaard T.S."/>
            <person name="Juul-Madsen H.R."/>
        </authorList>
    </citation>
    <scope>NUCLEOTIDE SEQUENCE [LARGE SCALE GENOMIC DNA]</scope>
    <source>
        <strain evidence="7 8">CECT 8886</strain>
    </source>
</reference>
<protein>
    <submittedName>
        <fullName evidence="7">Methyl-accepting chemotaxis protein 4</fullName>
    </submittedName>
</protein>
<dbReference type="EMBL" id="FLOB01000009">
    <property type="protein sequence ID" value="SBS35357.1"/>
    <property type="molecule type" value="Genomic_DNA"/>
</dbReference>
<keyword evidence="8" id="KW-1185">Reference proteome</keyword>
<feature type="region of interest" description="Disordered" evidence="4">
    <location>
        <begin position="364"/>
        <end position="384"/>
    </location>
</feature>
<evidence type="ECO:0000256" key="1">
    <source>
        <dbReference type="ARBA" id="ARBA00004370"/>
    </source>
</evidence>